<dbReference type="PANTHER" id="PTHR23287">
    <property type="entry name" value="RUBY-EYE2-LIKE PROTEIN"/>
    <property type="match status" value="1"/>
</dbReference>
<reference evidence="2 3" key="1">
    <citation type="submission" date="2013-12" db="EMBL/GenBank/DDBJ databases">
        <title>Draft genome of the parsitic nematode Ancylostoma duodenale.</title>
        <authorList>
            <person name="Mitreva M."/>
        </authorList>
    </citation>
    <scope>NUCLEOTIDE SEQUENCE [LARGE SCALE GENOMIC DNA]</scope>
    <source>
        <strain evidence="2 3">Zhejiang</strain>
    </source>
</reference>
<evidence type="ECO:0000259" key="1">
    <source>
        <dbReference type="Pfam" id="PF23756"/>
    </source>
</evidence>
<name>A0A0C2CMZ8_9BILA</name>
<dbReference type="Gene3D" id="2.130.10.10">
    <property type="entry name" value="YVTN repeat-like/Quinoprotein amine dehydrogenase"/>
    <property type="match status" value="1"/>
</dbReference>
<accession>A0A0C2CMZ8</accession>
<protein>
    <recommendedName>
        <fullName evidence="1">HPS5-like beta-propeller domain-containing protein</fullName>
    </recommendedName>
</protein>
<evidence type="ECO:0000313" key="3">
    <source>
        <dbReference type="Proteomes" id="UP000054047"/>
    </source>
</evidence>
<dbReference type="InterPro" id="IPR015943">
    <property type="entry name" value="WD40/YVTN_repeat-like_dom_sf"/>
</dbReference>
<dbReference type="SUPFAM" id="SSF50978">
    <property type="entry name" value="WD40 repeat-like"/>
    <property type="match status" value="1"/>
</dbReference>
<dbReference type="InterPro" id="IPR001680">
    <property type="entry name" value="WD40_rpt"/>
</dbReference>
<gene>
    <name evidence="2" type="ORF">ANCDUO_11763</name>
</gene>
<dbReference type="OrthoDB" id="19493at2759"/>
<keyword evidence="3" id="KW-1185">Reference proteome</keyword>
<dbReference type="EMBL" id="KN733602">
    <property type="protein sequence ID" value="KIH58038.1"/>
    <property type="molecule type" value="Genomic_DNA"/>
</dbReference>
<feature type="domain" description="HPS5-like beta-propeller" evidence="1">
    <location>
        <begin position="96"/>
        <end position="270"/>
    </location>
</feature>
<dbReference type="PANTHER" id="PTHR23287:SF18">
    <property type="entry name" value="BLOC-2 COMPLEX MEMBER HPS5"/>
    <property type="match status" value="1"/>
</dbReference>
<dbReference type="Proteomes" id="UP000054047">
    <property type="component" value="Unassembled WGS sequence"/>
</dbReference>
<sequence length="290" mass="31330">MDRPSSSTPATSGEVQPVPTHFLTELFTLDHLMVTSSSSKRSRLTCIAVSPHFLFLGTSTGGVSAYSRYTSARKRINSPSGPYHFINTKDGPVSTLTCIAVSPHFLFLGTSTGGVSAYSRYTSARKRINSPSGPYHFINTKDGPVSTLCVNSQEGLVAVGNDSGRVHIVSLTTSSPSPTIQTLTRDTRKLDKVTSLVWSDDSKKLYSGHANGVVMAHHLGAKSPFRTACSVVATFTEGEIVQLDISGSQLLVSTQLATYVYDVEEKTTFQTQLYSYGNLHFTTTFLSPID</sequence>
<proteinExistence type="predicted"/>
<dbReference type="InterPro" id="IPR056499">
    <property type="entry name" value="Beta-prop_HPS5-like"/>
</dbReference>
<dbReference type="GO" id="GO:0005737">
    <property type="term" value="C:cytoplasm"/>
    <property type="evidence" value="ECO:0007669"/>
    <property type="project" value="TreeGrafter"/>
</dbReference>
<dbReference type="InterPro" id="IPR036322">
    <property type="entry name" value="WD40_repeat_dom_sf"/>
</dbReference>
<organism evidence="2 3">
    <name type="scientific">Ancylostoma duodenale</name>
    <dbReference type="NCBI Taxonomy" id="51022"/>
    <lineage>
        <taxon>Eukaryota</taxon>
        <taxon>Metazoa</taxon>
        <taxon>Ecdysozoa</taxon>
        <taxon>Nematoda</taxon>
        <taxon>Chromadorea</taxon>
        <taxon>Rhabditida</taxon>
        <taxon>Rhabditina</taxon>
        <taxon>Rhabditomorpha</taxon>
        <taxon>Strongyloidea</taxon>
        <taxon>Ancylostomatidae</taxon>
        <taxon>Ancylostomatinae</taxon>
        <taxon>Ancylostoma</taxon>
    </lineage>
</organism>
<evidence type="ECO:0000313" key="2">
    <source>
        <dbReference type="EMBL" id="KIH58038.1"/>
    </source>
</evidence>
<dbReference type="GO" id="GO:0048066">
    <property type="term" value="P:developmental pigmentation"/>
    <property type="evidence" value="ECO:0007669"/>
    <property type="project" value="TreeGrafter"/>
</dbReference>
<dbReference type="AlphaFoldDB" id="A0A0C2CMZ8"/>
<dbReference type="SMART" id="SM00320">
    <property type="entry name" value="WD40"/>
    <property type="match status" value="3"/>
</dbReference>
<dbReference type="Pfam" id="PF23756">
    <property type="entry name" value="Beta-prop_HPS5"/>
    <property type="match status" value="1"/>
</dbReference>